<feature type="compositionally biased region" description="Low complexity" evidence="1">
    <location>
        <begin position="1"/>
        <end position="15"/>
    </location>
</feature>
<feature type="region of interest" description="Disordered" evidence="1">
    <location>
        <begin position="1"/>
        <end position="119"/>
    </location>
</feature>
<sequence length="380" mass="41678">MFANSSSSYTRRSSSPAPDLLARRSSTPPPRPASARRPSLSGLPSYTYTPPPAIPRPFVSPPARAPSPSSRPLTRSSSTSRPRYVPAAPLASYRSPSPTPAGRRGSFSSPLPPLLGRGGPSWGDEKLEIHGDSYVGVFSLLPRGACVISKYKGASAKGLNNPNSALGVGRKLAQQIESSQPGAVLLMQLKSRGPEALKPSDWVRTVARQYETYISAELLPRMAQGGKIYVAGVTPPVVEDGYLELCVQKYTEKENVGPLPPLSQAYHSHDHRTRTTMVKAYNQLLAAFCARFPGQLVFVDINRYLGDGERVNPAFIDREDPTNIHLLWERTLKFWCNEIPILRGRYTRDSAKLESSLESFHAEKRGRMLQNQVTRGLVSV</sequence>
<dbReference type="STRING" id="106004.A0A1Y2EPF2"/>
<evidence type="ECO:0000256" key="1">
    <source>
        <dbReference type="SAM" id="MobiDB-lite"/>
    </source>
</evidence>
<dbReference type="AlphaFoldDB" id="A0A1Y2EPF2"/>
<dbReference type="InParanoid" id="A0A1Y2EPF2"/>
<keyword evidence="3" id="KW-1185">Reference proteome</keyword>
<comment type="caution">
    <text evidence="2">The sequence shown here is derived from an EMBL/GenBank/DDBJ whole genome shotgun (WGS) entry which is preliminary data.</text>
</comment>
<name>A0A1Y2EPF2_9BASI</name>
<dbReference type="Proteomes" id="UP000193467">
    <property type="component" value="Unassembled WGS sequence"/>
</dbReference>
<organism evidence="2 3">
    <name type="scientific">Leucosporidium creatinivorum</name>
    <dbReference type="NCBI Taxonomy" id="106004"/>
    <lineage>
        <taxon>Eukaryota</taxon>
        <taxon>Fungi</taxon>
        <taxon>Dikarya</taxon>
        <taxon>Basidiomycota</taxon>
        <taxon>Pucciniomycotina</taxon>
        <taxon>Microbotryomycetes</taxon>
        <taxon>Leucosporidiales</taxon>
        <taxon>Leucosporidium</taxon>
    </lineage>
</organism>
<dbReference type="EMBL" id="MCGR01000046">
    <property type="protein sequence ID" value="ORY73398.1"/>
    <property type="molecule type" value="Genomic_DNA"/>
</dbReference>
<accession>A0A1Y2EPF2</accession>
<protein>
    <submittedName>
        <fullName evidence="2">Uncharacterized protein</fullName>
    </submittedName>
</protein>
<gene>
    <name evidence="2" type="ORF">BCR35DRAFT_333662</name>
</gene>
<evidence type="ECO:0000313" key="2">
    <source>
        <dbReference type="EMBL" id="ORY73398.1"/>
    </source>
</evidence>
<feature type="compositionally biased region" description="Pro residues" evidence="1">
    <location>
        <begin position="49"/>
        <end position="65"/>
    </location>
</feature>
<feature type="compositionally biased region" description="Low complexity" evidence="1">
    <location>
        <begin position="66"/>
        <end position="83"/>
    </location>
</feature>
<reference evidence="2 3" key="1">
    <citation type="submission" date="2016-07" db="EMBL/GenBank/DDBJ databases">
        <title>Pervasive Adenine N6-methylation of Active Genes in Fungi.</title>
        <authorList>
            <consortium name="DOE Joint Genome Institute"/>
            <person name="Mondo S.J."/>
            <person name="Dannebaum R.O."/>
            <person name="Kuo R.C."/>
            <person name="Labutti K."/>
            <person name="Haridas S."/>
            <person name="Kuo A."/>
            <person name="Salamov A."/>
            <person name="Ahrendt S.R."/>
            <person name="Lipzen A."/>
            <person name="Sullivan W."/>
            <person name="Andreopoulos W.B."/>
            <person name="Clum A."/>
            <person name="Lindquist E."/>
            <person name="Daum C."/>
            <person name="Ramamoorthy G.K."/>
            <person name="Gryganskyi A."/>
            <person name="Culley D."/>
            <person name="Magnuson J.K."/>
            <person name="James T.Y."/>
            <person name="O'Malley M.A."/>
            <person name="Stajich J.E."/>
            <person name="Spatafora J.W."/>
            <person name="Visel A."/>
            <person name="Grigoriev I.V."/>
        </authorList>
    </citation>
    <scope>NUCLEOTIDE SEQUENCE [LARGE SCALE GENOMIC DNA]</scope>
    <source>
        <strain evidence="2 3">62-1032</strain>
    </source>
</reference>
<dbReference type="OrthoDB" id="3153298at2759"/>
<proteinExistence type="predicted"/>
<evidence type="ECO:0000313" key="3">
    <source>
        <dbReference type="Proteomes" id="UP000193467"/>
    </source>
</evidence>